<evidence type="ECO:0000256" key="2">
    <source>
        <dbReference type="SAM" id="SignalP"/>
    </source>
</evidence>
<dbReference type="PROSITE" id="PS51257">
    <property type="entry name" value="PROKAR_LIPOPROTEIN"/>
    <property type="match status" value="1"/>
</dbReference>
<evidence type="ECO:0000313" key="3">
    <source>
        <dbReference type="EMBL" id="MBP2414736.1"/>
    </source>
</evidence>
<sequence>MTRHLKPSVAAAAAVLAFALSGCSPTATNTATGASVPAAESVATETAASTPESATPTASAGPASAADTAADAAASAAPEEHQVTVKVEGNHATAMVKTVVVTASGKKSGGAMSEQKLPYTHELTFVEGQPFTKILVVAKYPDGAAGALSCSITVDGGEASAATATQRKPATCQFVRPAGK</sequence>
<dbReference type="EMBL" id="JAGIOI010000001">
    <property type="protein sequence ID" value="MBP2414736.1"/>
    <property type="molecule type" value="Genomic_DNA"/>
</dbReference>
<dbReference type="RefSeq" id="WP_209683019.1">
    <property type="nucleotide sequence ID" value="NZ_JAGIOI010000001.1"/>
</dbReference>
<protein>
    <submittedName>
        <fullName evidence="3">Uncharacterized protein</fullName>
    </submittedName>
</protein>
<keyword evidence="4" id="KW-1185">Reference proteome</keyword>
<gene>
    <name evidence="3" type="ORF">JOF48_003535</name>
</gene>
<name>A0ABS4Z118_9MICC</name>
<feature type="chain" id="PRO_5045324007" evidence="2">
    <location>
        <begin position="28"/>
        <end position="180"/>
    </location>
</feature>
<comment type="caution">
    <text evidence="3">The sequence shown here is derived from an EMBL/GenBank/DDBJ whole genome shotgun (WGS) entry which is preliminary data.</text>
</comment>
<feature type="signal peptide" evidence="2">
    <location>
        <begin position="1"/>
        <end position="27"/>
    </location>
</feature>
<feature type="compositionally biased region" description="Low complexity" evidence="1">
    <location>
        <begin position="42"/>
        <end position="77"/>
    </location>
</feature>
<accession>A0ABS4Z118</accession>
<keyword evidence="2" id="KW-0732">Signal</keyword>
<dbReference type="InterPro" id="IPR038468">
    <property type="entry name" value="MmpS_C"/>
</dbReference>
<dbReference type="Gene3D" id="2.60.40.2880">
    <property type="entry name" value="MmpS1-5, C-terminal soluble domain"/>
    <property type="match status" value="1"/>
</dbReference>
<dbReference type="Proteomes" id="UP000711614">
    <property type="component" value="Unassembled WGS sequence"/>
</dbReference>
<feature type="region of interest" description="Disordered" evidence="1">
    <location>
        <begin position="42"/>
        <end position="81"/>
    </location>
</feature>
<proteinExistence type="predicted"/>
<evidence type="ECO:0000313" key="4">
    <source>
        <dbReference type="Proteomes" id="UP000711614"/>
    </source>
</evidence>
<organism evidence="3 4">
    <name type="scientific">Arthrobacter stackebrandtii</name>
    <dbReference type="NCBI Taxonomy" id="272161"/>
    <lineage>
        <taxon>Bacteria</taxon>
        <taxon>Bacillati</taxon>
        <taxon>Actinomycetota</taxon>
        <taxon>Actinomycetes</taxon>
        <taxon>Micrococcales</taxon>
        <taxon>Micrococcaceae</taxon>
        <taxon>Arthrobacter</taxon>
    </lineage>
</organism>
<reference evidence="3 4" key="1">
    <citation type="submission" date="2021-03" db="EMBL/GenBank/DDBJ databases">
        <title>Sequencing the genomes of 1000 actinobacteria strains.</title>
        <authorList>
            <person name="Klenk H.-P."/>
        </authorList>
    </citation>
    <scope>NUCLEOTIDE SEQUENCE [LARGE SCALE GENOMIC DNA]</scope>
    <source>
        <strain evidence="3 4">DSM 16005</strain>
    </source>
</reference>
<evidence type="ECO:0000256" key="1">
    <source>
        <dbReference type="SAM" id="MobiDB-lite"/>
    </source>
</evidence>